<evidence type="ECO:0000256" key="5">
    <source>
        <dbReference type="ARBA" id="ARBA00023136"/>
    </source>
</evidence>
<reference evidence="8" key="1">
    <citation type="submission" date="2023-06" db="EMBL/GenBank/DDBJ databases">
        <title>Survivors Of The Sea: Transcriptome response of Skeletonema marinoi to long-term dormancy.</title>
        <authorList>
            <person name="Pinder M.I.M."/>
            <person name="Kourtchenko O."/>
            <person name="Robertson E.K."/>
            <person name="Larsson T."/>
            <person name="Maumus F."/>
            <person name="Osuna-Cruz C.M."/>
            <person name="Vancaester E."/>
            <person name="Stenow R."/>
            <person name="Vandepoele K."/>
            <person name="Ploug H."/>
            <person name="Bruchert V."/>
            <person name="Godhe A."/>
            <person name="Topel M."/>
        </authorList>
    </citation>
    <scope>NUCLEOTIDE SEQUENCE</scope>
    <source>
        <strain evidence="8">R05AC</strain>
    </source>
</reference>
<evidence type="ECO:0000256" key="6">
    <source>
        <dbReference type="RuleBase" id="RU363053"/>
    </source>
</evidence>
<dbReference type="GO" id="GO:0005737">
    <property type="term" value="C:cytoplasm"/>
    <property type="evidence" value="ECO:0007669"/>
    <property type="project" value="TreeGrafter"/>
</dbReference>
<feature type="signal peptide" evidence="7">
    <location>
        <begin position="1"/>
        <end position="29"/>
    </location>
</feature>
<dbReference type="Pfam" id="PF04117">
    <property type="entry name" value="Mpv17_PMP22"/>
    <property type="match status" value="1"/>
</dbReference>
<comment type="subcellular location">
    <subcellularLocation>
        <location evidence="1">Membrane</location>
        <topology evidence="1">Multi-pass membrane protein</topology>
    </subcellularLocation>
</comment>
<accession>A0AAD8YCK0</accession>
<dbReference type="PANTHER" id="PTHR11266:SF121">
    <property type="entry name" value="OS09G0315000 PROTEIN"/>
    <property type="match status" value="1"/>
</dbReference>
<dbReference type="GO" id="GO:0016020">
    <property type="term" value="C:membrane"/>
    <property type="evidence" value="ECO:0007669"/>
    <property type="project" value="UniProtKB-SubCell"/>
</dbReference>
<comment type="similarity">
    <text evidence="2 6">Belongs to the peroxisomal membrane protein PXMP2/4 family.</text>
</comment>
<comment type="caution">
    <text evidence="8">The sequence shown here is derived from an EMBL/GenBank/DDBJ whole genome shotgun (WGS) entry which is preliminary data.</text>
</comment>
<keyword evidence="5" id="KW-0472">Membrane</keyword>
<evidence type="ECO:0000256" key="2">
    <source>
        <dbReference type="ARBA" id="ARBA00006824"/>
    </source>
</evidence>
<proteinExistence type="inferred from homology"/>
<keyword evidence="9" id="KW-1185">Reference proteome</keyword>
<evidence type="ECO:0000313" key="9">
    <source>
        <dbReference type="Proteomes" id="UP001224775"/>
    </source>
</evidence>
<evidence type="ECO:0000256" key="4">
    <source>
        <dbReference type="ARBA" id="ARBA00022989"/>
    </source>
</evidence>
<keyword evidence="3" id="KW-0812">Transmembrane</keyword>
<dbReference type="PANTHER" id="PTHR11266">
    <property type="entry name" value="PEROXISOMAL MEMBRANE PROTEIN 2, PXMP2 MPV17"/>
    <property type="match status" value="1"/>
</dbReference>
<evidence type="ECO:0000256" key="3">
    <source>
        <dbReference type="ARBA" id="ARBA00022692"/>
    </source>
</evidence>
<dbReference type="Proteomes" id="UP001224775">
    <property type="component" value="Unassembled WGS sequence"/>
</dbReference>
<gene>
    <name evidence="8" type="ORF">QTG54_006569</name>
</gene>
<keyword evidence="4" id="KW-1133">Transmembrane helix</keyword>
<protein>
    <submittedName>
        <fullName evidence="8">Mpv17/PMP22 family protein</fullName>
    </submittedName>
</protein>
<feature type="chain" id="PRO_5042136226" evidence="7">
    <location>
        <begin position="30"/>
        <end position="318"/>
    </location>
</feature>
<dbReference type="InterPro" id="IPR007248">
    <property type="entry name" value="Mpv17_PMP22"/>
</dbReference>
<dbReference type="AlphaFoldDB" id="A0AAD8YCK0"/>
<keyword evidence="7" id="KW-0732">Signal</keyword>
<organism evidence="8 9">
    <name type="scientific">Skeletonema marinoi</name>
    <dbReference type="NCBI Taxonomy" id="267567"/>
    <lineage>
        <taxon>Eukaryota</taxon>
        <taxon>Sar</taxon>
        <taxon>Stramenopiles</taxon>
        <taxon>Ochrophyta</taxon>
        <taxon>Bacillariophyta</taxon>
        <taxon>Coscinodiscophyceae</taxon>
        <taxon>Thalassiosirophycidae</taxon>
        <taxon>Thalassiosirales</taxon>
        <taxon>Skeletonemataceae</taxon>
        <taxon>Skeletonema</taxon>
        <taxon>Skeletonema marinoi-dohrnii complex</taxon>
    </lineage>
</organism>
<name>A0AAD8YCK0_9STRA</name>
<sequence length="318" mass="35424">MKTLKMMGCRRLFLLSMLLAAEHHGSTEAFSTMSIAPKSRRASTAIASTVENVFEQTSQQQQLQDDLPSVTSAEESQSIQLRSVDKDALINTSIFIIAIATVVTTVLSVDVGITRGWTAEEIALRIPLDNWRSYTNILSMAPIETKAVTSATVYTIGDIIAQKTEGLDIGKLDRGRILRSALAGLIGHGPMSHVWYHVSEDFFDNILHLHAWWDFVPKIVVDQLVFGPIWNNSYILLLGIMQLQKPGQIFGDMKRSTIPLLISGLKLWPFVHCITYGLIPVENRLLWVDLVEILWVTILANEANANNSEAQPGDDKDR</sequence>
<evidence type="ECO:0000256" key="1">
    <source>
        <dbReference type="ARBA" id="ARBA00004141"/>
    </source>
</evidence>
<evidence type="ECO:0000313" key="8">
    <source>
        <dbReference type="EMBL" id="KAK1742972.1"/>
    </source>
</evidence>
<dbReference type="EMBL" id="JATAAI010000010">
    <property type="protein sequence ID" value="KAK1742972.1"/>
    <property type="molecule type" value="Genomic_DNA"/>
</dbReference>
<evidence type="ECO:0000256" key="7">
    <source>
        <dbReference type="SAM" id="SignalP"/>
    </source>
</evidence>